<gene>
    <name evidence="2" type="ORF">HaLaN_30184</name>
</gene>
<organism evidence="2 3">
    <name type="scientific">Haematococcus lacustris</name>
    <name type="common">Green alga</name>
    <name type="synonym">Haematococcus pluvialis</name>
    <dbReference type="NCBI Taxonomy" id="44745"/>
    <lineage>
        <taxon>Eukaryota</taxon>
        <taxon>Viridiplantae</taxon>
        <taxon>Chlorophyta</taxon>
        <taxon>core chlorophytes</taxon>
        <taxon>Chlorophyceae</taxon>
        <taxon>CS clade</taxon>
        <taxon>Chlamydomonadales</taxon>
        <taxon>Haematococcaceae</taxon>
        <taxon>Haematococcus</taxon>
    </lineage>
</organism>
<dbReference type="EMBL" id="BLLF01005435">
    <property type="protein sequence ID" value="GFH31196.1"/>
    <property type="molecule type" value="Genomic_DNA"/>
</dbReference>
<dbReference type="AlphaFoldDB" id="A0A6A0AEP0"/>
<evidence type="ECO:0000256" key="1">
    <source>
        <dbReference type="SAM" id="MobiDB-lite"/>
    </source>
</evidence>
<feature type="region of interest" description="Disordered" evidence="1">
    <location>
        <begin position="34"/>
        <end position="64"/>
    </location>
</feature>
<name>A0A6A0AEP0_HAELA</name>
<feature type="compositionally biased region" description="Pro residues" evidence="1">
    <location>
        <begin position="47"/>
        <end position="58"/>
    </location>
</feature>
<comment type="caution">
    <text evidence="2">The sequence shown here is derived from an EMBL/GenBank/DDBJ whole genome shotgun (WGS) entry which is preliminary data.</text>
</comment>
<evidence type="ECO:0000313" key="2">
    <source>
        <dbReference type="EMBL" id="GFH31196.1"/>
    </source>
</evidence>
<accession>A0A6A0AEP0</accession>
<evidence type="ECO:0000313" key="3">
    <source>
        <dbReference type="Proteomes" id="UP000485058"/>
    </source>
</evidence>
<reference evidence="2 3" key="1">
    <citation type="submission" date="2020-02" db="EMBL/GenBank/DDBJ databases">
        <title>Draft genome sequence of Haematococcus lacustris strain NIES-144.</title>
        <authorList>
            <person name="Morimoto D."/>
            <person name="Nakagawa S."/>
            <person name="Yoshida T."/>
            <person name="Sawayama S."/>
        </authorList>
    </citation>
    <scope>NUCLEOTIDE SEQUENCE [LARGE SCALE GENOMIC DNA]</scope>
    <source>
        <strain evidence="2 3">NIES-144</strain>
    </source>
</reference>
<proteinExistence type="predicted"/>
<sequence>MNLTSAPLRLPALRLGGDLMHIPTRPLRLDNVTKSLRCPRGGNESAPSPPRGVQPAPPKLTDDATQCAPRDIATPCIKSCRACASGSGQQDQGLGQAVKVVIAERRQVIKAALRGLVEAARPDLNPAQVDAIVAEINKRMTMGSKQCVLAAVLCLSVLLQSFLGQPTRGFPAAGPAPVGVTPLLPPGEGSGCVPGSGQLQP</sequence>
<dbReference type="Proteomes" id="UP000485058">
    <property type="component" value="Unassembled WGS sequence"/>
</dbReference>
<feature type="non-terminal residue" evidence="2">
    <location>
        <position position="1"/>
    </location>
</feature>
<feature type="non-terminal residue" evidence="2">
    <location>
        <position position="201"/>
    </location>
</feature>
<protein>
    <submittedName>
        <fullName evidence="2">Uncharacterized protein</fullName>
    </submittedName>
</protein>
<keyword evidence="3" id="KW-1185">Reference proteome</keyword>